<evidence type="ECO:0000313" key="4">
    <source>
        <dbReference type="EMBL" id="KXJ85667.1"/>
    </source>
</evidence>
<proteinExistence type="predicted"/>
<dbReference type="PANTHER" id="PTHR48049">
    <property type="entry name" value="GLYCOSYLTRANSFERASE"/>
    <property type="match status" value="1"/>
</dbReference>
<name>A0A136IL16_9PEZI</name>
<dbReference type="Pfam" id="PF00201">
    <property type="entry name" value="UDPGT"/>
    <property type="match status" value="1"/>
</dbReference>
<keyword evidence="3" id="KW-0472">Membrane</keyword>
<evidence type="ECO:0008006" key="6">
    <source>
        <dbReference type="Google" id="ProtNLM"/>
    </source>
</evidence>
<dbReference type="EMBL" id="KQ964277">
    <property type="protein sequence ID" value="KXJ85667.1"/>
    <property type="molecule type" value="Genomic_DNA"/>
</dbReference>
<organism evidence="4 5">
    <name type="scientific">Microdochium bolleyi</name>
    <dbReference type="NCBI Taxonomy" id="196109"/>
    <lineage>
        <taxon>Eukaryota</taxon>
        <taxon>Fungi</taxon>
        <taxon>Dikarya</taxon>
        <taxon>Ascomycota</taxon>
        <taxon>Pezizomycotina</taxon>
        <taxon>Sordariomycetes</taxon>
        <taxon>Xylariomycetidae</taxon>
        <taxon>Xylariales</taxon>
        <taxon>Microdochiaceae</taxon>
        <taxon>Microdochium</taxon>
    </lineage>
</organism>
<evidence type="ECO:0000256" key="2">
    <source>
        <dbReference type="SAM" id="MobiDB-lite"/>
    </source>
</evidence>
<keyword evidence="3" id="KW-1133">Transmembrane helix</keyword>
<reference evidence="5" key="1">
    <citation type="submission" date="2016-02" db="EMBL/GenBank/DDBJ databases">
        <title>Draft genome sequence of Microdochium bolleyi, a fungal endophyte of beachgrass.</title>
        <authorList>
            <consortium name="DOE Joint Genome Institute"/>
            <person name="David A.S."/>
            <person name="May G."/>
            <person name="Haridas S."/>
            <person name="Lim J."/>
            <person name="Wang M."/>
            <person name="Labutti K."/>
            <person name="Lipzen A."/>
            <person name="Barry K."/>
            <person name="Grigoriev I.V."/>
        </authorList>
    </citation>
    <scope>NUCLEOTIDE SEQUENCE [LARGE SCALE GENOMIC DNA]</scope>
    <source>
        <strain evidence="5">J235TASD1</strain>
    </source>
</reference>
<dbReference type="InterPro" id="IPR050481">
    <property type="entry name" value="UDP-glycosyltransf_plant"/>
</dbReference>
<dbReference type="CDD" id="cd03784">
    <property type="entry name" value="GT1_Gtf-like"/>
    <property type="match status" value="1"/>
</dbReference>
<evidence type="ECO:0000313" key="5">
    <source>
        <dbReference type="Proteomes" id="UP000070501"/>
    </source>
</evidence>
<dbReference type="GO" id="GO:0035251">
    <property type="term" value="F:UDP-glucosyltransferase activity"/>
    <property type="evidence" value="ECO:0007669"/>
    <property type="project" value="InterPro"/>
</dbReference>
<dbReference type="PANTHER" id="PTHR48049:SF132">
    <property type="entry name" value="GLYCOSYLTRANSFERASE"/>
    <property type="match status" value="1"/>
</dbReference>
<feature type="transmembrane region" description="Helical" evidence="3">
    <location>
        <begin position="705"/>
        <end position="726"/>
    </location>
</feature>
<accession>A0A136IL16</accession>
<dbReference type="SUPFAM" id="SSF53756">
    <property type="entry name" value="UDP-Glycosyltransferase/glycogen phosphorylase"/>
    <property type="match status" value="2"/>
</dbReference>
<keyword evidence="3" id="KW-0812">Transmembrane</keyword>
<feature type="compositionally biased region" description="Basic residues" evidence="2">
    <location>
        <begin position="630"/>
        <end position="640"/>
    </location>
</feature>
<dbReference type="OrthoDB" id="5835829at2759"/>
<dbReference type="Proteomes" id="UP000070501">
    <property type="component" value="Unassembled WGS sequence"/>
</dbReference>
<sequence>MPTMSTTKVRDSGGLSGEGTTILIVVGTGGFTHAAPMLEVGRLLAARGHHIEFATHRGQERWVDAEAARSRYGFVSRVHLMGEPMDVEAEVEHYMQMQETDARVDYRAYAAPKLRVDAFWEADYASLVDIVTGPAAAKPDLILADFFVDMACRDIQRQFDIPLASMWPQMPYGMLGASYIPGPPGLQIDALTSEHASLWTRLRAALRPLRALPVMLTYLGFLRSMRLRAGVPYLLPFTSKPNHLVLVNSFWGLETPRDLPPLACPVGPILSEEYPALYDGLREFLDARERVVYVCFGTHVQVPYRDLRKIVAALLALMLPRETMEALCYADGGDEGQGRKKGKRKTGYRELDYEAVYREARRHLDTVASTSIVGAAAAPSGSARGIIDGVVWAVPASQVPHFHRPHDFAAAHDDDSFPSNDETFLISAILEHAHPSWHITSFAPQRAVLAHPSTVLFLTHGGASSVQEALFHGTPMLCLGYFFDQPLNGLRIIEAGVGEALDKAAFSAGEIVEKIAGIVLDDGGRAAKKEEGEYARNVERMRCIARVASRRKELAADLVQEVLFDHKYGAATGSDTTVGALTGALPEPAMDSEGEDDDDEHSSDDSDSDVSSEDLEAGLGGASTTSWRKEQRRRKKKGSKKTGAISTGSGKYGTMSGSSKRDQPLGNGTGKDGTQQSSSSKRRRRRPMHLQTADMRMPVWRARNWDLALVGVAAAAAAGGVGWFAWARLVGGGGGGGSGSG</sequence>
<evidence type="ECO:0000256" key="3">
    <source>
        <dbReference type="SAM" id="Phobius"/>
    </source>
</evidence>
<dbReference type="InterPro" id="IPR002213">
    <property type="entry name" value="UDP_glucos_trans"/>
</dbReference>
<keyword evidence="5" id="KW-1185">Reference proteome</keyword>
<dbReference type="InParanoid" id="A0A136IL16"/>
<protein>
    <recommendedName>
        <fullName evidence="6">UDP-glycosyltransferases domain-containing protein</fullName>
    </recommendedName>
</protein>
<feature type="compositionally biased region" description="Acidic residues" evidence="2">
    <location>
        <begin position="590"/>
        <end position="616"/>
    </location>
</feature>
<gene>
    <name evidence="4" type="ORF">Micbo1qcDRAFT_169247</name>
</gene>
<feature type="region of interest" description="Disordered" evidence="2">
    <location>
        <begin position="575"/>
        <end position="690"/>
    </location>
</feature>
<dbReference type="AlphaFoldDB" id="A0A136IL16"/>
<keyword evidence="1" id="KW-0808">Transferase</keyword>
<dbReference type="Gene3D" id="3.40.50.2000">
    <property type="entry name" value="Glycogen Phosphorylase B"/>
    <property type="match status" value="2"/>
</dbReference>
<evidence type="ECO:0000256" key="1">
    <source>
        <dbReference type="ARBA" id="ARBA00022679"/>
    </source>
</evidence>